<reference evidence="3 4" key="1">
    <citation type="submission" date="2021-05" db="EMBL/GenBank/DDBJ databases">
        <title>Mycobacterium acidophilum sp. nov., an extremely acid-tolerant member of the genus Mycobacterium.</title>
        <authorList>
            <person name="Xia J."/>
        </authorList>
    </citation>
    <scope>NUCLEOTIDE SEQUENCE [LARGE SCALE GENOMIC DNA]</scope>
    <source>
        <strain evidence="3 4">M1</strain>
    </source>
</reference>
<comment type="caution">
    <text evidence="3">The sequence shown here is derived from an EMBL/GenBank/DDBJ whole genome shotgun (WGS) entry which is preliminary data.</text>
</comment>
<dbReference type="PANTHER" id="PTHR37042">
    <property type="entry name" value="OUTER MEMBRANE PROTEIN RV1973"/>
    <property type="match status" value="1"/>
</dbReference>
<keyword evidence="4" id="KW-1185">Reference proteome</keyword>
<evidence type="ECO:0000256" key="1">
    <source>
        <dbReference type="ARBA" id="ARBA00004370"/>
    </source>
</evidence>
<accession>A0ABS5RQA2</accession>
<protein>
    <submittedName>
        <fullName evidence="3">Mce protein</fullName>
    </submittedName>
</protein>
<dbReference type="PANTHER" id="PTHR37042:SF4">
    <property type="entry name" value="OUTER MEMBRANE PROTEIN RV1973"/>
    <property type="match status" value="1"/>
</dbReference>
<dbReference type="EMBL" id="JAHCLR010000056">
    <property type="protein sequence ID" value="MBS9535701.1"/>
    <property type="molecule type" value="Genomic_DNA"/>
</dbReference>
<proteinExistence type="predicted"/>
<dbReference type="Proteomes" id="UP001519535">
    <property type="component" value="Unassembled WGS sequence"/>
</dbReference>
<gene>
    <name evidence="3" type="ORF">KIH27_19120</name>
</gene>
<comment type="subcellular location">
    <subcellularLocation>
        <location evidence="1">Membrane</location>
    </subcellularLocation>
</comment>
<sequence length="151" mass="16154">MTLASAALAVGGYLGLRDHRVSQHLNAENAAAVSAAKECVAATQVPASDDMVAAEQKILECATGQFYAQAVQNAGFFVHAFKMGQVHTEVAEIRAAAERDNPDGSVDVLVAFRVKVDNVEAKGKEYGYRLRAQMVSVNGAYRIADLQQVSR</sequence>
<name>A0ABS5RQA2_9MYCO</name>
<evidence type="ECO:0000313" key="3">
    <source>
        <dbReference type="EMBL" id="MBS9535701.1"/>
    </source>
</evidence>
<evidence type="ECO:0000313" key="4">
    <source>
        <dbReference type="Proteomes" id="UP001519535"/>
    </source>
</evidence>
<keyword evidence="2" id="KW-0472">Membrane</keyword>
<organism evidence="3 4">
    <name type="scientific">Mycolicibacter acidiphilus</name>
    <dbReference type="NCBI Taxonomy" id="2835306"/>
    <lineage>
        <taxon>Bacteria</taxon>
        <taxon>Bacillati</taxon>
        <taxon>Actinomycetota</taxon>
        <taxon>Actinomycetes</taxon>
        <taxon>Mycobacteriales</taxon>
        <taxon>Mycobacteriaceae</taxon>
        <taxon>Mycolicibacter</taxon>
    </lineage>
</organism>
<evidence type="ECO:0000256" key="2">
    <source>
        <dbReference type="ARBA" id="ARBA00023136"/>
    </source>
</evidence>